<reference evidence="1 2" key="1">
    <citation type="submission" date="2013-11" db="EMBL/GenBank/DDBJ databases">
        <title>Opisthorchis viverrini - life in the bile duct.</title>
        <authorList>
            <person name="Young N.D."/>
            <person name="Nagarajan N."/>
            <person name="Lin S.J."/>
            <person name="Korhonen P.K."/>
            <person name="Jex A.R."/>
            <person name="Hall R.S."/>
            <person name="Safavi-Hemami H."/>
            <person name="Kaewkong W."/>
            <person name="Bertrand D."/>
            <person name="Gao S."/>
            <person name="Seet Q."/>
            <person name="Wongkham S."/>
            <person name="Teh B.T."/>
            <person name="Wongkham C."/>
            <person name="Intapan P.M."/>
            <person name="Maleewong W."/>
            <person name="Yang X."/>
            <person name="Hu M."/>
            <person name="Wang Z."/>
            <person name="Hofmann A."/>
            <person name="Sternberg P.W."/>
            <person name="Tan P."/>
            <person name="Wang J."/>
            <person name="Gasser R.B."/>
        </authorList>
    </citation>
    <scope>NUCLEOTIDE SEQUENCE [LARGE SCALE GENOMIC DNA]</scope>
</reference>
<sequence length="267" mass="30548">MLRKTRSELFDQADSKINSEERNIAWFQYKTNRTDEHWESYRKLRNKVTSLIKEDKLQQQFKLMTRMEKNPKLLYQFVNAQAKVKPGISAIKTESGMTANAFETANALATFYASVFSPEDTRTPIQTVEVLTDETLSDVHIDRANIVKHLRGLQVHTSPGGDGVTPLLLRHCAEPLSYPLAKLFASSLEEELVPEDWKCGIIAPIFKGASDWEVLTGGPVDRRMLLGRRLGRRAFYSYRSSSKEVLTGGPVDRRMLLGRRRAFYSYR</sequence>
<name>A0A075AGV6_OPIVI</name>
<protein>
    <recommendedName>
        <fullName evidence="3">Reverse transcriptase domain-containing protein</fullName>
    </recommendedName>
</protein>
<dbReference type="PANTHER" id="PTHR33395:SF22">
    <property type="entry name" value="REVERSE TRANSCRIPTASE DOMAIN-CONTAINING PROTEIN"/>
    <property type="match status" value="1"/>
</dbReference>
<dbReference type="Proteomes" id="UP000054324">
    <property type="component" value="Unassembled WGS sequence"/>
</dbReference>
<evidence type="ECO:0000313" key="2">
    <source>
        <dbReference type="Proteomes" id="UP000054324"/>
    </source>
</evidence>
<dbReference type="OrthoDB" id="6143061at2759"/>
<evidence type="ECO:0008006" key="3">
    <source>
        <dbReference type="Google" id="ProtNLM"/>
    </source>
</evidence>
<dbReference type="GeneID" id="20318380"/>
<dbReference type="KEGG" id="ovi:T265_04194"/>
<dbReference type="RefSeq" id="XP_009167140.1">
    <property type="nucleotide sequence ID" value="XM_009168876.1"/>
</dbReference>
<proteinExistence type="predicted"/>
<dbReference type="STRING" id="6198.A0A075AGV6"/>
<accession>A0A075AGV6</accession>
<dbReference type="EMBL" id="KL596685">
    <property type="protein sequence ID" value="KER29104.1"/>
    <property type="molecule type" value="Genomic_DNA"/>
</dbReference>
<dbReference type="CTD" id="20318380"/>
<dbReference type="PANTHER" id="PTHR33395">
    <property type="entry name" value="TRANSCRIPTASE, PUTATIVE-RELATED-RELATED"/>
    <property type="match status" value="1"/>
</dbReference>
<organism evidence="1 2">
    <name type="scientific">Opisthorchis viverrini</name>
    <name type="common">Southeast Asian liver fluke</name>
    <dbReference type="NCBI Taxonomy" id="6198"/>
    <lineage>
        <taxon>Eukaryota</taxon>
        <taxon>Metazoa</taxon>
        <taxon>Spiralia</taxon>
        <taxon>Lophotrochozoa</taxon>
        <taxon>Platyhelminthes</taxon>
        <taxon>Trematoda</taxon>
        <taxon>Digenea</taxon>
        <taxon>Opisthorchiida</taxon>
        <taxon>Opisthorchiata</taxon>
        <taxon>Opisthorchiidae</taxon>
        <taxon>Opisthorchis</taxon>
    </lineage>
</organism>
<dbReference type="AlphaFoldDB" id="A0A075AGV6"/>
<keyword evidence="2" id="KW-1185">Reference proteome</keyword>
<evidence type="ECO:0000313" key="1">
    <source>
        <dbReference type="EMBL" id="KER29104.1"/>
    </source>
</evidence>
<gene>
    <name evidence="1" type="ORF">T265_04194</name>
</gene>